<proteinExistence type="predicted"/>
<organism evidence="2 3">
    <name type="scientific">Vespula pensylvanica</name>
    <name type="common">Western yellow jacket</name>
    <name type="synonym">Wasp</name>
    <dbReference type="NCBI Taxonomy" id="30213"/>
    <lineage>
        <taxon>Eukaryota</taxon>
        <taxon>Metazoa</taxon>
        <taxon>Ecdysozoa</taxon>
        <taxon>Arthropoda</taxon>
        <taxon>Hexapoda</taxon>
        <taxon>Insecta</taxon>
        <taxon>Pterygota</taxon>
        <taxon>Neoptera</taxon>
        <taxon>Endopterygota</taxon>
        <taxon>Hymenoptera</taxon>
        <taxon>Apocrita</taxon>
        <taxon>Aculeata</taxon>
        <taxon>Vespoidea</taxon>
        <taxon>Vespidae</taxon>
        <taxon>Vespinae</taxon>
        <taxon>Vespula</taxon>
    </lineage>
</organism>
<keyword evidence="3" id="KW-1185">Reference proteome</keyword>
<evidence type="ECO:0000313" key="3">
    <source>
        <dbReference type="Proteomes" id="UP000600918"/>
    </source>
</evidence>
<evidence type="ECO:0000256" key="1">
    <source>
        <dbReference type="SAM" id="MobiDB-lite"/>
    </source>
</evidence>
<evidence type="ECO:0000313" key="2">
    <source>
        <dbReference type="EMBL" id="KAF7392267.1"/>
    </source>
</evidence>
<feature type="compositionally biased region" description="Low complexity" evidence="1">
    <location>
        <begin position="74"/>
        <end position="89"/>
    </location>
</feature>
<dbReference type="AlphaFoldDB" id="A0A834N0T9"/>
<protein>
    <submittedName>
        <fullName evidence="2">Uncharacterized protein</fullName>
    </submittedName>
</protein>
<dbReference type="EMBL" id="JACSDY010000022">
    <property type="protein sequence ID" value="KAF7392267.1"/>
    <property type="molecule type" value="Genomic_DNA"/>
</dbReference>
<sequence>MERMKQHNGKRRNTRVRVRRLNFHARSPPGNDDDDIGCVAMVVVPADGEPSRYYAEHATRRVTTTITITITTTQQQQQQRQQQQQQQQQHSSFRDVTPCYFVHC</sequence>
<comment type="caution">
    <text evidence="2">The sequence shown here is derived from an EMBL/GenBank/DDBJ whole genome shotgun (WGS) entry which is preliminary data.</text>
</comment>
<dbReference type="Proteomes" id="UP000600918">
    <property type="component" value="Unassembled WGS sequence"/>
</dbReference>
<feature type="region of interest" description="Disordered" evidence="1">
    <location>
        <begin position="74"/>
        <end position="97"/>
    </location>
</feature>
<name>A0A834N0T9_VESPE</name>
<reference evidence="2" key="1">
    <citation type="journal article" date="2020" name="G3 (Bethesda)">
        <title>High-Quality Assemblies for Three Invasive Social Wasps from the &lt;i&gt;Vespula&lt;/i&gt; Genus.</title>
        <authorList>
            <person name="Harrop T.W.R."/>
            <person name="Guhlin J."/>
            <person name="McLaughlin G.M."/>
            <person name="Permina E."/>
            <person name="Stockwell P."/>
            <person name="Gilligan J."/>
            <person name="Le Lec M.F."/>
            <person name="Gruber M.A.M."/>
            <person name="Quinn O."/>
            <person name="Lovegrove M."/>
            <person name="Duncan E.J."/>
            <person name="Remnant E.J."/>
            <person name="Van Eeckhoven J."/>
            <person name="Graham B."/>
            <person name="Knapp R.A."/>
            <person name="Langford K.W."/>
            <person name="Kronenberg Z."/>
            <person name="Press M.O."/>
            <person name="Eacker S.M."/>
            <person name="Wilson-Rankin E.E."/>
            <person name="Purcell J."/>
            <person name="Lester P.J."/>
            <person name="Dearden P.K."/>
        </authorList>
    </citation>
    <scope>NUCLEOTIDE SEQUENCE</scope>
    <source>
        <strain evidence="2">Volc-1</strain>
    </source>
</reference>
<accession>A0A834N0T9</accession>
<gene>
    <name evidence="2" type="ORF">H0235_017266</name>
</gene>